<dbReference type="InterPro" id="IPR036565">
    <property type="entry name" value="Mur-like_cat_sf"/>
</dbReference>
<dbReference type="Gene3D" id="3.40.1390.10">
    <property type="entry name" value="MurE/MurF, N-terminal domain"/>
    <property type="match status" value="1"/>
</dbReference>
<dbReference type="EC" id="6.3.2.13" evidence="5"/>
<dbReference type="GO" id="GO:0008765">
    <property type="term" value="F:UDP-N-acetylmuramoylalanyl-D-glutamate-2,6-diaminopimelate ligase activity"/>
    <property type="evidence" value="ECO:0007669"/>
    <property type="project" value="UniProtKB-EC"/>
</dbReference>
<accession>A0ABT7V6N7</accession>
<organism evidence="5 6">
    <name type="scientific">Thermophilibacter provencensis</name>
    <dbReference type="NCBI Taxonomy" id="1852386"/>
    <lineage>
        <taxon>Bacteria</taxon>
        <taxon>Bacillati</taxon>
        <taxon>Actinomycetota</taxon>
        <taxon>Coriobacteriia</taxon>
        <taxon>Coriobacteriales</taxon>
        <taxon>Atopobiaceae</taxon>
        <taxon>Thermophilibacter</taxon>
    </lineage>
</organism>
<evidence type="ECO:0000313" key="5">
    <source>
        <dbReference type="EMBL" id="MDM8271629.1"/>
    </source>
</evidence>
<comment type="similarity">
    <text evidence="1">Belongs to the MurCDEF family. MurE subfamily.</text>
</comment>
<dbReference type="InterPro" id="IPR013221">
    <property type="entry name" value="Mur_ligase_cen"/>
</dbReference>
<reference evidence="5" key="2">
    <citation type="submission" date="2023-06" db="EMBL/GenBank/DDBJ databases">
        <authorList>
            <person name="Zeman M."/>
            <person name="Kubasova T."/>
            <person name="Jahodarova E."/>
            <person name="Nykrynova M."/>
            <person name="Rychlik I."/>
        </authorList>
    </citation>
    <scope>NUCLEOTIDE SEQUENCE</scope>
    <source>
        <strain evidence="5">153_Feed</strain>
    </source>
</reference>
<feature type="domain" description="Mur ligase C-terminal" evidence="3">
    <location>
        <begin position="348"/>
        <end position="475"/>
    </location>
</feature>
<dbReference type="Proteomes" id="UP001529256">
    <property type="component" value="Unassembled WGS sequence"/>
</dbReference>
<reference evidence="5" key="1">
    <citation type="submission" date="2023-06" db="EMBL/GenBank/DDBJ databases">
        <title>Identification and characterization of horizontal gene transfer across gut microbiota members of farm animals based on homology search.</title>
        <authorList>
            <person name="Schwarzerova J."/>
            <person name="Nykrynova M."/>
            <person name="Jureckova K."/>
            <person name="Cejkova D."/>
            <person name="Rychlik I."/>
        </authorList>
    </citation>
    <scope>NUCLEOTIDE SEQUENCE</scope>
    <source>
        <strain evidence="5">153_Feed</strain>
    </source>
</reference>
<keyword evidence="5" id="KW-0436">Ligase</keyword>
<dbReference type="InterPro" id="IPR035911">
    <property type="entry name" value="MurE/MurF_N"/>
</dbReference>
<proteinExistence type="inferred from homology"/>
<keyword evidence="2" id="KW-0131">Cell cycle</keyword>
<dbReference type="InterPro" id="IPR005761">
    <property type="entry name" value="UDP-N-AcMur-Glu-dNH2Pim_ligase"/>
</dbReference>
<evidence type="ECO:0000259" key="3">
    <source>
        <dbReference type="Pfam" id="PF02875"/>
    </source>
</evidence>
<evidence type="ECO:0000256" key="2">
    <source>
        <dbReference type="RuleBase" id="RU004135"/>
    </source>
</evidence>
<comment type="pathway">
    <text evidence="2">Cell wall biogenesis; peptidoglycan biosynthesis.</text>
</comment>
<evidence type="ECO:0000259" key="4">
    <source>
        <dbReference type="Pfam" id="PF08245"/>
    </source>
</evidence>
<keyword evidence="2" id="KW-0133">Cell shape</keyword>
<name>A0ABT7V6N7_9ACTN</name>
<keyword evidence="2" id="KW-0573">Peptidoglycan synthesis</keyword>
<dbReference type="SUPFAM" id="SSF63418">
    <property type="entry name" value="MurE/MurF N-terminal domain"/>
    <property type="match status" value="1"/>
</dbReference>
<evidence type="ECO:0000313" key="6">
    <source>
        <dbReference type="Proteomes" id="UP001529256"/>
    </source>
</evidence>
<dbReference type="NCBIfam" id="TIGR01085">
    <property type="entry name" value="murE"/>
    <property type="match status" value="1"/>
</dbReference>
<sequence length="509" mass="54906">MNTTNLASLAALLEEQGLLAGTHNLTAEAGATPVTGADCDSRVVRAGHVFVCKGAAFKPAYLTSALEKGAVAFLCDEAHAGELTTAAPGVPALVASNLRRAMALVSAEAFGHPDNDVRVVGITGTKGKSTVSYMLRAVLDGDEPGSGTGVIGSIDTYDGVENLESHNTTPESPDLWRHIANTREAGLPFLDMEVSSQGLKYDRVLGLTLEVACFLNIGRDHISPVEHPDFEDYFESKLLIFDQARSAVINMDCDQADVVSRRAEKCARVLRFSAEGREGADVWATDVRSALGRVSFTAHTPSWEGEVTLAMPGLFNVDNALATIAICELLGIGRERIVPALARATVPGRMELLGDLGARVVALVDYAHNKLSYQRFFPSVKKEFPGYRIIALFGAPGGKAYERRTELPQEAAKWSDYLIYTEEDPAHDPVEEICAQMAAATPEGTPYEVICDREEAVRRSVELAYEGEGPAIVCLLAKGDETRQHEGDEFVPCRTDGEIFLEAAQKYEA</sequence>
<dbReference type="SUPFAM" id="SSF53623">
    <property type="entry name" value="MurD-like peptide ligases, catalytic domain"/>
    <property type="match status" value="1"/>
</dbReference>
<dbReference type="Pfam" id="PF08245">
    <property type="entry name" value="Mur_ligase_M"/>
    <property type="match status" value="1"/>
</dbReference>
<dbReference type="RefSeq" id="WP_289511706.1">
    <property type="nucleotide sequence ID" value="NZ_JAUDEA010000013.1"/>
</dbReference>
<gene>
    <name evidence="5" type="ORF">QUW25_08130</name>
</gene>
<keyword evidence="2" id="KW-0961">Cell wall biogenesis/degradation</keyword>
<dbReference type="Pfam" id="PF02875">
    <property type="entry name" value="Mur_ligase_C"/>
    <property type="match status" value="1"/>
</dbReference>
<keyword evidence="2" id="KW-0132">Cell division</keyword>
<dbReference type="PANTHER" id="PTHR23135">
    <property type="entry name" value="MUR LIGASE FAMILY MEMBER"/>
    <property type="match status" value="1"/>
</dbReference>
<dbReference type="EMBL" id="JAUDEA010000013">
    <property type="protein sequence ID" value="MDM8271629.1"/>
    <property type="molecule type" value="Genomic_DNA"/>
</dbReference>
<keyword evidence="6" id="KW-1185">Reference proteome</keyword>
<dbReference type="InterPro" id="IPR004101">
    <property type="entry name" value="Mur_ligase_C"/>
</dbReference>
<dbReference type="SUPFAM" id="SSF53244">
    <property type="entry name" value="MurD-like peptide ligases, peptide-binding domain"/>
    <property type="match status" value="1"/>
</dbReference>
<dbReference type="PANTHER" id="PTHR23135:SF4">
    <property type="entry name" value="UDP-N-ACETYLMURAMOYL-L-ALANYL-D-GLUTAMATE--2,6-DIAMINOPIMELATE LIGASE MURE HOMOLOG, CHLOROPLASTIC"/>
    <property type="match status" value="1"/>
</dbReference>
<dbReference type="InterPro" id="IPR036615">
    <property type="entry name" value="Mur_ligase_C_dom_sf"/>
</dbReference>
<dbReference type="Gene3D" id="3.40.1190.10">
    <property type="entry name" value="Mur-like, catalytic domain"/>
    <property type="match status" value="1"/>
</dbReference>
<feature type="domain" description="Mur ligase central" evidence="4">
    <location>
        <begin position="122"/>
        <end position="326"/>
    </location>
</feature>
<evidence type="ECO:0000256" key="1">
    <source>
        <dbReference type="ARBA" id="ARBA00005898"/>
    </source>
</evidence>
<comment type="caution">
    <text evidence="5">The sequence shown here is derived from an EMBL/GenBank/DDBJ whole genome shotgun (WGS) entry which is preliminary data.</text>
</comment>
<dbReference type="Gene3D" id="3.90.190.20">
    <property type="entry name" value="Mur ligase, C-terminal domain"/>
    <property type="match status" value="1"/>
</dbReference>
<comment type="subcellular location">
    <subcellularLocation>
        <location evidence="2">Cytoplasm</location>
    </subcellularLocation>
</comment>
<protein>
    <submittedName>
        <fullName evidence="5">UDP-N-acetylmuramoyl-L-alanyl-D-glutamate--2, 6-diaminopimelate ligase</fullName>
        <ecNumber evidence="5">6.3.2.13</ecNumber>
    </submittedName>
</protein>